<dbReference type="PANTHER" id="PTHR13803">
    <property type="entry name" value="SEC24-RELATED PROTEIN"/>
    <property type="match status" value="1"/>
</dbReference>
<dbReference type="InterPro" id="IPR036465">
    <property type="entry name" value="vWFA_dom_sf"/>
</dbReference>
<dbReference type="SUPFAM" id="SSF81995">
    <property type="entry name" value="beta-sandwich domain of Sec23/24"/>
    <property type="match status" value="1"/>
</dbReference>
<sequence length="506" mass="54852">MTGMEVVTMPPLLLEKIYEDGLDVLLGIDLRTSSFSRKPGADKIANTLGRPVAFIPGSQNSSPFIAPAPFAGLQAPESSRPMSALQQYMPVADTSTSSAPGVSMPIFSGINPAKDSSRMSPALFTGSPNVPSSTYIKQDASAYQPIQTPSCTTRWGSSPNQMSSVGLRHPSATYPNAAGGNFPLHAISSSLHAPVPNALPPSPGQYNLLPRGSMPLPPVDMSFTNPRLASFSGLPAPPPPPVGAPVGFASREKLQYPSAAPPLGQSFQGLVEDFQSISLGSTPGSDPGLDLRSLPRPLDKINEPISILEKYPFNCHPRFLRLTTHAIPSSQSLLARWHLPLGIVGSSYGRSSRRGIIRCRRCRTYINPYVTFTDAGRKWRCNICSLINDVPTEYFCALDANGRRHDLELRPELSKRQCRICCPKGNIWILPMASSMVFRYGEFYDFVSFGNCSSSSLHFCNPQVVTKAIKSCLDSLPGFPRTQIGFLTFDSTLHFYGLKACFSSES</sequence>
<evidence type="ECO:0000256" key="3">
    <source>
        <dbReference type="ARBA" id="ARBA00023034"/>
    </source>
</evidence>
<dbReference type="GO" id="GO:0000149">
    <property type="term" value="F:SNARE binding"/>
    <property type="evidence" value="ECO:0007669"/>
    <property type="project" value="TreeGrafter"/>
</dbReference>
<gene>
    <name evidence="6" type="ORF">HPP92_018183</name>
</gene>
<evidence type="ECO:0000256" key="2">
    <source>
        <dbReference type="ARBA" id="ARBA00008334"/>
    </source>
</evidence>
<dbReference type="Pfam" id="PF04810">
    <property type="entry name" value="zf-Sec23_Sec24"/>
    <property type="match status" value="1"/>
</dbReference>
<dbReference type="GO" id="GO:0030127">
    <property type="term" value="C:COPII vesicle coat"/>
    <property type="evidence" value="ECO:0007669"/>
    <property type="project" value="InterPro"/>
</dbReference>
<dbReference type="GO" id="GO:0070971">
    <property type="term" value="C:endoplasmic reticulum exit site"/>
    <property type="evidence" value="ECO:0007669"/>
    <property type="project" value="TreeGrafter"/>
</dbReference>
<dbReference type="SUPFAM" id="SSF53300">
    <property type="entry name" value="vWA-like"/>
    <property type="match status" value="1"/>
</dbReference>
<accession>A0A835Q8B0</accession>
<organism evidence="6 7">
    <name type="scientific">Vanilla planifolia</name>
    <name type="common">Vanilla</name>
    <dbReference type="NCBI Taxonomy" id="51239"/>
    <lineage>
        <taxon>Eukaryota</taxon>
        <taxon>Viridiplantae</taxon>
        <taxon>Streptophyta</taxon>
        <taxon>Embryophyta</taxon>
        <taxon>Tracheophyta</taxon>
        <taxon>Spermatophyta</taxon>
        <taxon>Magnoliopsida</taxon>
        <taxon>Liliopsida</taxon>
        <taxon>Asparagales</taxon>
        <taxon>Orchidaceae</taxon>
        <taxon>Vanilloideae</taxon>
        <taxon>Vanilleae</taxon>
        <taxon>Vanilla</taxon>
    </lineage>
</organism>
<evidence type="ECO:0000256" key="1">
    <source>
        <dbReference type="ARBA" id="ARBA00004394"/>
    </source>
</evidence>
<dbReference type="InterPro" id="IPR050550">
    <property type="entry name" value="SEC23_SEC24_subfamily"/>
</dbReference>
<dbReference type="Gene3D" id="2.30.30.380">
    <property type="entry name" value="Zn-finger domain of Sec23/24"/>
    <property type="match status" value="1"/>
</dbReference>
<name>A0A835Q8B0_VANPL</name>
<dbReference type="GO" id="GO:0000139">
    <property type="term" value="C:Golgi membrane"/>
    <property type="evidence" value="ECO:0007669"/>
    <property type="project" value="UniProtKB-SubCell"/>
</dbReference>
<dbReference type="PANTHER" id="PTHR13803:SF39">
    <property type="entry name" value="SECRETORY 24AB, ISOFORM A"/>
    <property type="match status" value="1"/>
</dbReference>
<feature type="domain" description="Zinc finger Sec23/Sec24-type" evidence="4">
    <location>
        <begin position="356"/>
        <end position="394"/>
    </location>
</feature>
<comment type="caution">
    <text evidence="6">The sequence shown here is derived from an EMBL/GenBank/DDBJ whole genome shotgun (WGS) entry which is preliminary data.</text>
</comment>
<dbReference type="GO" id="GO:0008270">
    <property type="term" value="F:zinc ion binding"/>
    <property type="evidence" value="ECO:0007669"/>
    <property type="project" value="InterPro"/>
</dbReference>
<dbReference type="EMBL" id="JADCNL010000009">
    <property type="protein sequence ID" value="KAG0466603.1"/>
    <property type="molecule type" value="Genomic_DNA"/>
</dbReference>
<dbReference type="InterPro" id="IPR036174">
    <property type="entry name" value="Znf_Sec23_Sec24_sf"/>
</dbReference>
<keyword evidence="3" id="KW-0333">Golgi apparatus</keyword>
<keyword evidence="7" id="KW-1185">Reference proteome</keyword>
<dbReference type="SUPFAM" id="SSF82919">
    <property type="entry name" value="Zn-finger domain of Sec23/24"/>
    <property type="match status" value="1"/>
</dbReference>
<evidence type="ECO:0000313" key="7">
    <source>
        <dbReference type="Proteomes" id="UP000636800"/>
    </source>
</evidence>
<dbReference type="GO" id="GO:0090110">
    <property type="term" value="P:COPII-coated vesicle cargo loading"/>
    <property type="evidence" value="ECO:0007669"/>
    <property type="project" value="TreeGrafter"/>
</dbReference>
<dbReference type="Proteomes" id="UP000636800">
    <property type="component" value="Unassembled WGS sequence"/>
</dbReference>
<dbReference type="GO" id="GO:0006886">
    <property type="term" value="P:intracellular protein transport"/>
    <property type="evidence" value="ECO:0007669"/>
    <property type="project" value="InterPro"/>
</dbReference>
<dbReference type="AlphaFoldDB" id="A0A835Q8B0"/>
<proteinExistence type="inferred from homology"/>
<evidence type="ECO:0000259" key="5">
    <source>
        <dbReference type="Pfam" id="PF04811"/>
    </source>
</evidence>
<dbReference type="InterPro" id="IPR006896">
    <property type="entry name" value="Sec23/24_trunk_dom"/>
</dbReference>
<dbReference type="Pfam" id="PF04811">
    <property type="entry name" value="Sec23_trunk"/>
    <property type="match status" value="1"/>
</dbReference>
<evidence type="ECO:0000259" key="4">
    <source>
        <dbReference type="Pfam" id="PF04810"/>
    </source>
</evidence>
<protein>
    <submittedName>
        <fullName evidence="6">Uncharacterized protein</fullName>
    </submittedName>
</protein>
<reference evidence="6 7" key="1">
    <citation type="journal article" date="2020" name="Nat. Food">
        <title>A phased Vanilla planifolia genome enables genetic improvement of flavour and production.</title>
        <authorList>
            <person name="Hasing T."/>
            <person name="Tang H."/>
            <person name="Brym M."/>
            <person name="Khazi F."/>
            <person name="Huang T."/>
            <person name="Chambers A.H."/>
        </authorList>
    </citation>
    <scope>NUCLEOTIDE SEQUENCE [LARGE SCALE GENOMIC DNA]</scope>
    <source>
        <tissue evidence="6">Leaf</tissue>
    </source>
</reference>
<evidence type="ECO:0000313" key="6">
    <source>
        <dbReference type="EMBL" id="KAG0466603.1"/>
    </source>
</evidence>
<comment type="similarity">
    <text evidence="2">Belongs to the SEC23/SEC24 family. SEC24 subfamily.</text>
</comment>
<dbReference type="Gene3D" id="3.40.50.410">
    <property type="entry name" value="von Willebrand factor, type A domain"/>
    <property type="match status" value="1"/>
</dbReference>
<feature type="domain" description="Sec23/Sec24 trunk" evidence="5">
    <location>
        <begin position="461"/>
        <end position="500"/>
    </location>
</feature>
<dbReference type="InterPro" id="IPR006895">
    <property type="entry name" value="Znf_Sec23_Sec24"/>
</dbReference>
<comment type="subcellular location">
    <subcellularLocation>
        <location evidence="1">Golgi apparatus membrane</location>
    </subcellularLocation>
</comment>
<dbReference type="OrthoDB" id="1841441at2759"/>